<protein>
    <submittedName>
        <fullName evidence="1">Uncharacterized protein</fullName>
    </submittedName>
</protein>
<name>A0A0B7AXF5_9EUPU</name>
<gene>
    <name evidence="1" type="primary">ORF144326</name>
</gene>
<organism evidence="1">
    <name type="scientific">Arion vulgaris</name>
    <dbReference type="NCBI Taxonomy" id="1028688"/>
    <lineage>
        <taxon>Eukaryota</taxon>
        <taxon>Metazoa</taxon>
        <taxon>Spiralia</taxon>
        <taxon>Lophotrochozoa</taxon>
        <taxon>Mollusca</taxon>
        <taxon>Gastropoda</taxon>
        <taxon>Heterobranchia</taxon>
        <taxon>Euthyneura</taxon>
        <taxon>Panpulmonata</taxon>
        <taxon>Eupulmonata</taxon>
        <taxon>Stylommatophora</taxon>
        <taxon>Helicina</taxon>
        <taxon>Arionoidea</taxon>
        <taxon>Arionidae</taxon>
        <taxon>Arion</taxon>
    </lineage>
</organism>
<sequence length="61" mass="6927">MCDVLLQACHRLLLDFVLAKAETRSVSLPFPKLIGQLGNYCQVEVIQILGNSYIDHIQIER</sequence>
<dbReference type="AlphaFoldDB" id="A0A0B7AXF5"/>
<evidence type="ECO:0000313" key="1">
    <source>
        <dbReference type="EMBL" id="CEK84756.1"/>
    </source>
</evidence>
<proteinExistence type="predicted"/>
<accession>A0A0B7AXF5</accession>
<dbReference type="EMBL" id="HACG01037891">
    <property type="protein sequence ID" value="CEK84756.1"/>
    <property type="molecule type" value="Transcribed_RNA"/>
</dbReference>
<reference evidence="1" key="1">
    <citation type="submission" date="2014-12" db="EMBL/GenBank/DDBJ databases">
        <title>Insight into the proteome of Arion vulgaris.</title>
        <authorList>
            <person name="Aradska J."/>
            <person name="Bulat T."/>
            <person name="Smidak R."/>
            <person name="Sarate P."/>
            <person name="Gangsoo J."/>
            <person name="Sialana F."/>
            <person name="Bilban M."/>
            <person name="Lubec G."/>
        </authorList>
    </citation>
    <scope>NUCLEOTIDE SEQUENCE</scope>
    <source>
        <tissue evidence="1">Skin</tissue>
    </source>
</reference>